<accession>A0A396S3X8</accession>
<dbReference type="RefSeq" id="WP_118877268.1">
    <property type="nucleotide sequence ID" value="NZ_QWEI01000010.1"/>
</dbReference>
<dbReference type="AlphaFoldDB" id="A0A396S3X8"/>
<dbReference type="OrthoDB" id="2454786at2"/>
<evidence type="ECO:0000313" key="3">
    <source>
        <dbReference type="Proteomes" id="UP000265692"/>
    </source>
</evidence>
<evidence type="ECO:0000259" key="1">
    <source>
        <dbReference type="Pfam" id="PF14194"/>
    </source>
</evidence>
<organism evidence="2 3">
    <name type="scientific">Ureibacillus yapensis</name>
    <dbReference type="NCBI Taxonomy" id="2304605"/>
    <lineage>
        <taxon>Bacteria</taxon>
        <taxon>Bacillati</taxon>
        <taxon>Bacillota</taxon>
        <taxon>Bacilli</taxon>
        <taxon>Bacillales</taxon>
        <taxon>Caryophanaceae</taxon>
        <taxon>Ureibacillus</taxon>
    </lineage>
</organism>
<feature type="domain" description="Cysteine-rich VLP" evidence="1">
    <location>
        <begin position="7"/>
        <end position="57"/>
    </location>
</feature>
<dbReference type="Proteomes" id="UP000265692">
    <property type="component" value="Unassembled WGS sequence"/>
</dbReference>
<keyword evidence="3" id="KW-1185">Reference proteome</keyword>
<sequence length="124" mass="14424">MLLDNRTLTKVKRLCKNKCANYIDGNCLLTESECDYFTKYGNCISCDWFEEAVLPNDPELQTAYEHLHGISYRENEDCYEVPVTHFSYKPCKRCEKQFKPTSRVTGIAVLFVENLENKHTGSRI</sequence>
<dbReference type="EMBL" id="QWEI01000010">
    <property type="protein sequence ID" value="RHW33404.1"/>
    <property type="molecule type" value="Genomic_DNA"/>
</dbReference>
<name>A0A396S3X8_9BACL</name>
<evidence type="ECO:0000313" key="2">
    <source>
        <dbReference type="EMBL" id="RHW33404.1"/>
    </source>
</evidence>
<gene>
    <name evidence="2" type="ORF">D1B33_15260</name>
</gene>
<reference evidence="2 3" key="1">
    <citation type="submission" date="2018-08" db="EMBL/GenBank/DDBJ databases">
        <title>Lysinibacillus sp. YLB-03 draft genome sequence.</title>
        <authorList>
            <person name="Yu L."/>
        </authorList>
    </citation>
    <scope>NUCLEOTIDE SEQUENCE [LARGE SCALE GENOMIC DNA]</scope>
    <source>
        <strain evidence="2 3">YLB-03</strain>
    </source>
</reference>
<dbReference type="InterPro" id="IPR025973">
    <property type="entry name" value="Cys_rich_VLP_dom"/>
</dbReference>
<comment type="caution">
    <text evidence="2">The sequence shown here is derived from an EMBL/GenBank/DDBJ whole genome shotgun (WGS) entry which is preliminary data.</text>
</comment>
<protein>
    <recommendedName>
        <fullName evidence="1">Cysteine-rich VLP domain-containing protein</fullName>
    </recommendedName>
</protein>
<proteinExistence type="predicted"/>
<dbReference type="Pfam" id="PF14194">
    <property type="entry name" value="Cys_rich_VLP"/>
    <property type="match status" value="1"/>
</dbReference>